<evidence type="ECO:0000313" key="3">
    <source>
        <dbReference type="Proteomes" id="UP000233551"/>
    </source>
</evidence>
<dbReference type="EMBL" id="PGOL01000484">
    <property type="protein sequence ID" value="PKI69657.1"/>
    <property type="molecule type" value="Genomic_DNA"/>
</dbReference>
<name>A0A2I0KMD0_PUNGR</name>
<reference evidence="2 3" key="1">
    <citation type="submission" date="2017-11" db="EMBL/GenBank/DDBJ databases">
        <title>De-novo sequencing of pomegranate (Punica granatum L.) genome.</title>
        <authorList>
            <person name="Akparov Z."/>
            <person name="Amiraslanov A."/>
            <person name="Hajiyeva S."/>
            <person name="Abbasov M."/>
            <person name="Kaur K."/>
            <person name="Hamwieh A."/>
            <person name="Solovyev V."/>
            <person name="Salamov A."/>
            <person name="Braich B."/>
            <person name="Kosarev P."/>
            <person name="Mahmoud A."/>
            <person name="Hajiyev E."/>
            <person name="Babayeva S."/>
            <person name="Izzatullayeva V."/>
            <person name="Mammadov A."/>
            <person name="Mammadov A."/>
            <person name="Sharifova S."/>
            <person name="Ojaghi J."/>
            <person name="Eynullazada K."/>
            <person name="Bayramov B."/>
            <person name="Abdulazimova A."/>
            <person name="Shahmuradov I."/>
        </authorList>
    </citation>
    <scope>NUCLEOTIDE SEQUENCE [LARGE SCALE GENOMIC DNA]</scope>
    <source>
        <strain evidence="3">cv. AG2017</strain>
        <tissue evidence="2">Leaf</tissue>
    </source>
</reference>
<feature type="region of interest" description="Disordered" evidence="1">
    <location>
        <begin position="107"/>
        <end position="150"/>
    </location>
</feature>
<dbReference type="AlphaFoldDB" id="A0A2I0KMD0"/>
<protein>
    <submittedName>
        <fullName evidence="2">Uncharacterized protein</fullName>
    </submittedName>
</protein>
<evidence type="ECO:0000256" key="1">
    <source>
        <dbReference type="SAM" id="MobiDB-lite"/>
    </source>
</evidence>
<sequence length="222" mass="24798">MRVTNTAALRHPDEKGPKLTGSQVLQIRKLRQTMIPNPSRSVLRVHPDVLNSCFGSVPTFIFSLQAQHPRYIQREEEQANLEEVPMRLPGLNRVLLVIFGRTLYPNTQPKRGKLSAPHFGSPALTESDNSRPDSSSTKIGPLSSGISRSELTRGNVDVRALHHPFPTTLRAREIISPRTKQNIKVSRVALKWSQTSPGKPRGPFLTNGDHSGLRTHQNTRET</sequence>
<keyword evidence="3" id="KW-1185">Reference proteome</keyword>
<organism evidence="2 3">
    <name type="scientific">Punica granatum</name>
    <name type="common">Pomegranate</name>
    <dbReference type="NCBI Taxonomy" id="22663"/>
    <lineage>
        <taxon>Eukaryota</taxon>
        <taxon>Viridiplantae</taxon>
        <taxon>Streptophyta</taxon>
        <taxon>Embryophyta</taxon>
        <taxon>Tracheophyta</taxon>
        <taxon>Spermatophyta</taxon>
        <taxon>Magnoliopsida</taxon>
        <taxon>eudicotyledons</taxon>
        <taxon>Gunneridae</taxon>
        <taxon>Pentapetalae</taxon>
        <taxon>rosids</taxon>
        <taxon>malvids</taxon>
        <taxon>Myrtales</taxon>
        <taxon>Lythraceae</taxon>
        <taxon>Punica</taxon>
    </lineage>
</organism>
<gene>
    <name evidence="2" type="ORF">CRG98_009928</name>
</gene>
<feature type="region of interest" description="Disordered" evidence="1">
    <location>
        <begin position="191"/>
        <end position="222"/>
    </location>
</feature>
<evidence type="ECO:0000313" key="2">
    <source>
        <dbReference type="EMBL" id="PKI69657.1"/>
    </source>
</evidence>
<accession>A0A2I0KMD0</accession>
<proteinExistence type="predicted"/>
<comment type="caution">
    <text evidence="2">The sequence shown here is derived from an EMBL/GenBank/DDBJ whole genome shotgun (WGS) entry which is preliminary data.</text>
</comment>
<dbReference type="Proteomes" id="UP000233551">
    <property type="component" value="Unassembled WGS sequence"/>
</dbReference>
<feature type="compositionally biased region" description="Polar residues" evidence="1">
    <location>
        <begin position="124"/>
        <end position="149"/>
    </location>
</feature>